<feature type="compositionally biased region" description="Basic residues" evidence="1">
    <location>
        <begin position="427"/>
        <end position="437"/>
    </location>
</feature>
<evidence type="ECO:0000313" key="3">
    <source>
        <dbReference type="Proteomes" id="UP000027586"/>
    </source>
</evidence>
<keyword evidence="3" id="KW-1185">Reference proteome</keyword>
<comment type="caution">
    <text evidence="2">The sequence shown here is derived from an EMBL/GenBank/DDBJ whole genome shotgun (WGS) entry which is preliminary data.</text>
</comment>
<dbReference type="OrthoDB" id="2282384at2759"/>
<feature type="compositionally biased region" description="Low complexity" evidence="1">
    <location>
        <begin position="295"/>
        <end position="320"/>
    </location>
</feature>
<evidence type="ECO:0000313" key="2">
    <source>
        <dbReference type="EMBL" id="CDH57255.1"/>
    </source>
</evidence>
<organism evidence="2 3">
    <name type="scientific">Lichtheimia corymbifera JMRC:FSU:9682</name>
    <dbReference type="NCBI Taxonomy" id="1263082"/>
    <lineage>
        <taxon>Eukaryota</taxon>
        <taxon>Fungi</taxon>
        <taxon>Fungi incertae sedis</taxon>
        <taxon>Mucoromycota</taxon>
        <taxon>Mucoromycotina</taxon>
        <taxon>Mucoromycetes</taxon>
        <taxon>Mucorales</taxon>
        <taxon>Lichtheimiaceae</taxon>
        <taxon>Lichtheimia</taxon>
    </lineage>
</organism>
<dbReference type="EMBL" id="CBTN010000044">
    <property type="protein sequence ID" value="CDH57255.1"/>
    <property type="molecule type" value="Genomic_DNA"/>
</dbReference>
<evidence type="ECO:0000256" key="1">
    <source>
        <dbReference type="SAM" id="MobiDB-lite"/>
    </source>
</evidence>
<feature type="compositionally biased region" description="Low complexity" evidence="1">
    <location>
        <begin position="393"/>
        <end position="417"/>
    </location>
</feature>
<gene>
    <name evidence="2" type="ORF">LCOR_08219.1</name>
</gene>
<protein>
    <submittedName>
        <fullName evidence="2">Uncharacterized protein</fullName>
    </submittedName>
</protein>
<proteinExistence type="predicted"/>
<reference evidence="2" key="1">
    <citation type="submission" date="2013-08" db="EMBL/GenBank/DDBJ databases">
        <title>Gene expansion shapes genome architecture in the human pathogen Lichtheimia corymbifera: an evolutionary genomics analysis in the ancient terrestrial Mucorales (Mucoromycotina).</title>
        <authorList>
            <person name="Schwartze V.U."/>
            <person name="Winter S."/>
            <person name="Shelest E."/>
            <person name="Marcet-Houben M."/>
            <person name="Horn F."/>
            <person name="Wehner S."/>
            <person name="Hoffmann K."/>
            <person name="Riege K."/>
            <person name="Sammeth M."/>
            <person name="Nowrousian M."/>
            <person name="Valiante V."/>
            <person name="Linde J."/>
            <person name="Jacobsen I.D."/>
            <person name="Marz M."/>
            <person name="Brakhage A.A."/>
            <person name="Gabaldon T."/>
            <person name="Bocker S."/>
            <person name="Voigt K."/>
        </authorList>
    </citation>
    <scope>NUCLEOTIDE SEQUENCE [LARGE SCALE GENOMIC DNA]</scope>
    <source>
        <strain evidence="2">FSU 9682</strain>
    </source>
</reference>
<name>A0A068S5H7_9FUNG</name>
<feature type="region of interest" description="Disordered" evidence="1">
    <location>
        <begin position="393"/>
        <end position="463"/>
    </location>
</feature>
<sequence length="463" mass="51988">MVMKLQAILLGEYGSSPPTPFCIYQHDHNKLYLCVEDINALLGGYNTLSSRHLHPDHVLTTTCERRSFLLTDSVIPIARSRHMLALAELCQLTPAELMAGVVAAPLLASLGVIAAVPGRLVHHPMDAIHVMSHHRHLSPHQQQQHFDSWLTHHQQRCDHKKQKNQSNHATTITRDLHREEQRLASFMQRLSHHPLWRGMRQQQQSSSSDMWSRFASWFGDYHHDQKLRASFLGTFKTQRQQQAIIASRQRRSALKDTASNTGPGATITNHTPHHRVIKKRRSNSNTALANHQHEQQQQPQQPMDSSSSCCSSRSSTPKPSLRQQHSPVIRSCRSVTELHRPVPCKALQLPPPWPSPSAGLADQLLQPRKWASFHDLRGESNLDLLATQATQQQPMQQFISSCSSSSSSPSSQSSSSSLPPPAIRSPPSHHFHHHHHSATSAIQLPSPSEMLARRHHPPPTGLV</sequence>
<feature type="region of interest" description="Disordered" evidence="1">
    <location>
        <begin position="242"/>
        <end position="328"/>
    </location>
</feature>
<dbReference type="VEuPathDB" id="FungiDB:LCOR_08219.1"/>
<feature type="compositionally biased region" description="Basic residues" evidence="1">
    <location>
        <begin position="271"/>
        <end position="282"/>
    </location>
</feature>
<feature type="compositionally biased region" description="Polar residues" evidence="1">
    <location>
        <begin position="257"/>
        <end position="270"/>
    </location>
</feature>
<dbReference type="Proteomes" id="UP000027586">
    <property type="component" value="Unassembled WGS sequence"/>
</dbReference>
<accession>A0A068S5H7</accession>
<dbReference type="AlphaFoldDB" id="A0A068S5H7"/>